<keyword evidence="4" id="KW-1185">Reference proteome</keyword>
<dbReference type="AlphaFoldDB" id="A0AAE0PF60"/>
<feature type="region of interest" description="Disordered" evidence="1">
    <location>
        <begin position="144"/>
        <end position="174"/>
    </location>
</feature>
<feature type="transmembrane region" description="Helical" evidence="2">
    <location>
        <begin position="91"/>
        <end position="110"/>
    </location>
</feature>
<accession>A0AAE0PF60</accession>
<keyword evidence="2" id="KW-0812">Transmembrane</keyword>
<keyword evidence="2" id="KW-1133">Transmembrane helix</keyword>
<feature type="region of interest" description="Disordered" evidence="1">
    <location>
        <begin position="1"/>
        <end position="39"/>
    </location>
</feature>
<protein>
    <submittedName>
        <fullName evidence="3">Uncharacterized protein</fullName>
    </submittedName>
</protein>
<feature type="compositionally biased region" description="Polar residues" evidence="1">
    <location>
        <begin position="28"/>
        <end position="39"/>
    </location>
</feature>
<organism evidence="3 4">
    <name type="scientific">Sordaria brevicollis</name>
    <dbReference type="NCBI Taxonomy" id="83679"/>
    <lineage>
        <taxon>Eukaryota</taxon>
        <taxon>Fungi</taxon>
        <taxon>Dikarya</taxon>
        <taxon>Ascomycota</taxon>
        <taxon>Pezizomycotina</taxon>
        <taxon>Sordariomycetes</taxon>
        <taxon>Sordariomycetidae</taxon>
        <taxon>Sordariales</taxon>
        <taxon>Sordariaceae</taxon>
        <taxon>Sordaria</taxon>
    </lineage>
</organism>
<evidence type="ECO:0000256" key="2">
    <source>
        <dbReference type="SAM" id="Phobius"/>
    </source>
</evidence>
<evidence type="ECO:0000313" key="3">
    <source>
        <dbReference type="EMBL" id="KAK3398810.1"/>
    </source>
</evidence>
<dbReference type="Proteomes" id="UP001281003">
    <property type="component" value="Unassembled WGS sequence"/>
</dbReference>
<feature type="compositionally biased region" description="Basic residues" evidence="1">
    <location>
        <begin position="15"/>
        <end position="26"/>
    </location>
</feature>
<keyword evidence="2" id="KW-0472">Membrane</keyword>
<gene>
    <name evidence="3" type="ORF">B0T20DRAFT_218437</name>
</gene>
<dbReference type="EMBL" id="JAUTDP010000006">
    <property type="protein sequence ID" value="KAK3398810.1"/>
    <property type="molecule type" value="Genomic_DNA"/>
</dbReference>
<comment type="caution">
    <text evidence="3">The sequence shown here is derived from an EMBL/GenBank/DDBJ whole genome shotgun (WGS) entry which is preliminary data.</text>
</comment>
<reference evidence="3" key="2">
    <citation type="submission" date="2023-07" db="EMBL/GenBank/DDBJ databases">
        <authorList>
            <consortium name="Lawrence Berkeley National Laboratory"/>
            <person name="Haridas S."/>
            <person name="Hensen N."/>
            <person name="Bonometti L."/>
            <person name="Westerberg I."/>
            <person name="Brannstrom I.O."/>
            <person name="Guillou S."/>
            <person name="Cros-Aarteil S."/>
            <person name="Calhoun S."/>
            <person name="Kuo A."/>
            <person name="Mondo S."/>
            <person name="Pangilinan J."/>
            <person name="Riley R."/>
            <person name="LaButti K."/>
            <person name="Andreopoulos B."/>
            <person name="Lipzen A."/>
            <person name="Chen C."/>
            <person name="Yanf M."/>
            <person name="Daum C."/>
            <person name="Ng V."/>
            <person name="Clum A."/>
            <person name="Steindorff A."/>
            <person name="Ohm R."/>
            <person name="Martin F."/>
            <person name="Silar P."/>
            <person name="Natvig D."/>
            <person name="Lalanne C."/>
            <person name="Gautier V."/>
            <person name="Ament-velasquez S.L."/>
            <person name="Kruys A."/>
            <person name="Hutchinson M.I."/>
            <person name="Powell A.J."/>
            <person name="Barry K."/>
            <person name="Miller A.N."/>
            <person name="Grigoriev I.V."/>
            <person name="Debuchy R."/>
            <person name="Gladieux P."/>
            <person name="Thoren M.H."/>
            <person name="Johannesson H."/>
        </authorList>
    </citation>
    <scope>NUCLEOTIDE SEQUENCE</scope>
    <source>
        <strain evidence="3">FGSC 1904</strain>
    </source>
</reference>
<name>A0AAE0PF60_SORBR</name>
<proteinExistence type="predicted"/>
<evidence type="ECO:0000313" key="4">
    <source>
        <dbReference type="Proteomes" id="UP001281003"/>
    </source>
</evidence>
<feature type="compositionally biased region" description="Polar residues" evidence="1">
    <location>
        <begin position="159"/>
        <end position="174"/>
    </location>
</feature>
<reference evidence="3" key="1">
    <citation type="journal article" date="2023" name="Mol. Phylogenet. Evol.">
        <title>Genome-scale phylogeny and comparative genomics of the fungal order Sordariales.</title>
        <authorList>
            <person name="Hensen N."/>
            <person name="Bonometti L."/>
            <person name="Westerberg I."/>
            <person name="Brannstrom I.O."/>
            <person name="Guillou S."/>
            <person name="Cros-Aarteil S."/>
            <person name="Calhoun S."/>
            <person name="Haridas S."/>
            <person name="Kuo A."/>
            <person name="Mondo S."/>
            <person name="Pangilinan J."/>
            <person name="Riley R."/>
            <person name="LaButti K."/>
            <person name="Andreopoulos B."/>
            <person name="Lipzen A."/>
            <person name="Chen C."/>
            <person name="Yan M."/>
            <person name="Daum C."/>
            <person name="Ng V."/>
            <person name="Clum A."/>
            <person name="Steindorff A."/>
            <person name="Ohm R.A."/>
            <person name="Martin F."/>
            <person name="Silar P."/>
            <person name="Natvig D.O."/>
            <person name="Lalanne C."/>
            <person name="Gautier V."/>
            <person name="Ament-Velasquez S.L."/>
            <person name="Kruys A."/>
            <person name="Hutchinson M.I."/>
            <person name="Powell A.J."/>
            <person name="Barry K."/>
            <person name="Miller A.N."/>
            <person name="Grigoriev I.V."/>
            <person name="Debuchy R."/>
            <person name="Gladieux P."/>
            <person name="Hiltunen Thoren M."/>
            <person name="Johannesson H."/>
        </authorList>
    </citation>
    <scope>NUCLEOTIDE SEQUENCE</scope>
    <source>
        <strain evidence="3">FGSC 1904</strain>
    </source>
</reference>
<sequence>MASMRSETANGMLCRHGHGSLSKRKLGPSSTHPPGQRLDSGTQFGSFPGSLQTLFFSASMSRFETSTTHGRSTINDRRVIDCAFLSWQSPLYLSLVILFILGFSWCWLWVPTEMARQSRVSSWLCTSGRSYSHHLTTCLGISMTPPTPPPPRASRDPSWVSSHKPSTFLPNNAD</sequence>
<evidence type="ECO:0000256" key="1">
    <source>
        <dbReference type="SAM" id="MobiDB-lite"/>
    </source>
</evidence>